<proteinExistence type="predicted"/>
<organism evidence="2 3">
    <name type="scientific">Stieleria bergensis</name>
    <dbReference type="NCBI Taxonomy" id="2528025"/>
    <lineage>
        <taxon>Bacteria</taxon>
        <taxon>Pseudomonadati</taxon>
        <taxon>Planctomycetota</taxon>
        <taxon>Planctomycetia</taxon>
        <taxon>Pirellulales</taxon>
        <taxon>Pirellulaceae</taxon>
        <taxon>Stieleria</taxon>
    </lineage>
</organism>
<accession>A0A517T1T0</accession>
<evidence type="ECO:0000313" key="2">
    <source>
        <dbReference type="EMBL" id="QDT62344.1"/>
    </source>
</evidence>
<evidence type="ECO:0000256" key="1">
    <source>
        <dbReference type="SAM" id="MobiDB-lite"/>
    </source>
</evidence>
<keyword evidence="3" id="KW-1185">Reference proteome</keyword>
<dbReference type="Proteomes" id="UP000315003">
    <property type="component" value="Chromosome"/>
</dbReference>
<protein>
    <submittedName>
        <fullName evidence="2">Uncharacterized protein</fullName>
    </submittedName>
</protein>
<dbReference type="EMBL" id="CP036272">
    <property type="protein sequence ID" value="QDT62344.1"/>
    <property type="molecule type" value="Genomic_DNA"/>
</dbReference>
<dbReference type="OrthoDB" id="2375320at2"/>
<name>A0A517T1T0_9BACT</name>
<dbReference type="RefSeq" id="WP_145277061.1">
    <property type="nucleotide sequence ID" value="NZ_CP036272.1"/>
</dbReference>
<reference evidence="2 3" key="1">
    <citation type="submission" date="2019-02" db="EMBL/GenBank/DDBJ databases">
        <title>Deep-cultivation of Planctomycetes and their phenomic and genomic characterization uncovers novel biology.</title>
        <authorList>
            <person name="Wiegand S."/>
            <person name="Jogler M."/>
            <person name="Boedeker C."/>
            <person name="Pinto D."/>
            <person name="Vollmers J."/>
            <person name="Rivas-Marin E."/>
            <person name="Kohn T."/>
            <person name="Peeters S.H."/>
            <person name="Heuer A."/>
            <person name="Rast P."/>
            <person name="Oberbeckmann S."/>
            <person name="Bunk B."/>
            <person name="Jeske O."/>
            <person name="Meyerdierks A."/>
            <person name="Storesund J.E."/>
            <person name="Kallscheuer N."/>
            <person name="Luecker S."/>
            <person name="Lage O.M."/>
            <person name="Pohl T."/>
            <person name="Merkel B.J."/>
            <person name="Hornburger P."/>
            <person name="Mueller R.-W."/>
            <person name="Bruemmer F."/>
            <person name="Labrenz M."/>
            <person name="Spormann A.M."/>
            <person name="Op den Camp H."/>
            <person name="Overmann J."/>
            <person name="Amann R."/>
            <person name="Jetten M.S.M."/>
            <person name="Mascher T."/>
            <person name="Medema M.H."/>
            <person name="Devos D.P."/>
            <person name="Kaster A.-K."/>
            <person name="Ovreas L."/>
            <person name="Rohde M."/>
            <person name="Galperin M.Y."/>
            <person name="Jogler C."/>
        </authorList>
    </citation>
    <scope>NUCLEOTIDE SEQUENCE [LARGE SCALE GENOMIC DNA]</scope>
    <source>
        <strain evidence="2 3">SV_7m_r</strain>
    </source>
</reference>
<evidence type="ECO:0000313" key="3">
    <source>
        <dbReference type="Proteomes" id="UP000315003"/>
    </source>
</evidence>
<feature type="region of interest" description="Disordered" evidence="1">
    <location>
        <begin position="512"/>
        <end position="532"/>
    </location>
</feature>
<dbReference type="AlphaFoldDB" id="A0A517T1T0"/>
<gene>
    <name evidence="2" type="ORF">SV7mr_48920</name>
</gene>
<sequence length="567" mass="64648">MDPYNLKPFERAATEPASREEFDTWIEQHDTVALLEADIGDDRICIYASMNHFFWHAVLVPRFEMTDEQAIDGLLGWNMSADGTWGLATQGDRVWICDPIDYSGSDVLDQGEKLIFLRDFDAIDDGQLYVEMNQKMMHVLGLHHLPERNAWCTIDDRGDIAEVVQVHSVGNGRMVSIEREFLARYAAVTDQIFLRMFDVTRFRTGGFSGWADNQGRRELPKSDTVRGSLTVQRGIGSYARGIQLADIAISKEKLAQSLWPPYSDEERQYASFIAHDWRNEVIKELSCDPNMLANYFTKQEGLPFQVTPAFFRPEVLTKYKADTEKYTVESNSISCRGTWYMKGYDVNDAGQIHVYLCDLGDLPYEEQLHWKSFNEPPKAPLSESVVRRDFGGQWSTEYNALQALKKQCRELQESKASWWTIRDPSLLRKLNYPLTDGRDEWANEFLYLDQLLVESLNERWLRGKANELGRTGVDSLRALKLVEECLIGFGFDAGRARDVMSPLHTVHNLRSELKGHASGSTAKNREKEARATHGSLLKQFRQTCKDCEESLRVIATAFSGGEGANGE</sequence>